<dbReference type="eggNOG" id="COG2308">
    <property type="taxonomic scope" value="Bacteria"/>
</dbReference>
<organism evidence="1 2">
    <name type="scientific">Arenimonas metalli CF5-1</name>
    <dbReference type="NCBI Taxonomy" id="1384056"/>
    <lineage>
        <taxon>Bacteria</taxon>
        <taxon>Pseudomonadati</taxon>
        <taxon>Pseudomonadota</taxon>
        <taxon>Gammaproteobacteria</taxon>
        <taxon>Lysobacterales</taxon>
        <taxon>Lysobacteraceae</taxon>
        <taxon>Arenimonas</taxon>
    </lineage>
</organism>
<dbReference type="STRING" id="1384056.N787_01620"/>
<dbReference type="PATRIC" id="fig|1384056.3.peg.952"/>
<dbReference type="EMBL" id="AVCK01000012">
    <property type="protein sequence ID" value="KFN47024.1"/>
    <property type="molecule type" value="Genomic_DNA"/>
</dbReference>
<dbReference type="SUPFAM" id="SSF56059">
    <property type="entry name" value="Glutathione synthetase ATP-binding domain-like"/>
    <property type="match status" value="1"/>
</dbReference>
<sequence length="438" mass="47103">MTVVTQPVIRRVLEGCGAPCVEIVTAEALHRDCFCVAVDPDAVRDQVNGLLASEGAPMRLTDAHAHLFAALPIFVPEHTVRHMEAAVQALSAAVATPAFVDATLAWAPPIAQHDPGSPGGLLGFDFHLGSEGPRLIEINTNPGGLLLNALLAKAQRLCLPSLSAPAASAVAEQIAIDVLLEEWQAQGGGAAPNALVAIVDHAPEQQYLYAEFMLFKRALEARGHRTAICDPGDLRFVGGALRLGEEPIGWVYNRLTDFALTDPASQALRLAYLAGAVALSPHPRAHALWADKRNLTLLGDRTFLARAGLPPDRQALIAEMVPRTVLVSADNREHLWATRREWFFKPAGGFGSRASYRGDKLTHKTWAQLAEQPYVAQALVPPSERHTGPDSPPLKVDLRCYAYQGQALFFAARLYQGQTTNFRTAGGGFAPVLTLANT</sequence>
<dbReference type="Proteomes" id="UP000029393">
    <property type="component" value="Unassembled WGS sequence"/>
</dbReference>
<name>A0A091B878_9GAMM</name>
<gene>
    <name evidence="1" type="ORF">N787_01620</name>
</gene>
<dbReference type="OrthoDB" id="344992at2"/>
<protein>
    <recommendedName>
        <fullName evidence="3">ATP-grasp domain-containing protein</fullName>
    </recommendedName>
</protein>
<dbReference type="RefSeq" id="WP_052575134.1">
    <property type="nucleotide sequence ID" value="NZ_AVCK01000012.1"/>
</dbReference>
<evidence type="ECO:0000313" key="2">
    <source>
        <dbReference type="Proteomes" id="UP000029393"/>
    </source>
</evidence>
<reference evidence="1 2" key="1">
    <citation type="submission" date="2013-09" db="EMBL/GenBank/DDBJ databases">
        <title>Genome sequencing of Arenimonas metalli.</title>
        <authorList>
            <person name="Chen F."/>
            <person name="Wang G."/>
        </authorList>
    </citation>
    <scope>NUCLEOTIDE SEQUENCE [LARGE SCALE GENOMIC DNA]</scope>
    <source>
        <strain evidence="1 2">CF5-1</strain>
    </source>
</reference>
<evidence type="ECO:0000313" key="1">
    <source>
        <dbReference type="EMBL" id="KFN47024.1"/>
    </source>
</evidence>
<proteinExistence type="predicted"/>
<dbReference type="AlphaFoldDB" id="A0A091B878"/>
<accession>A0A091B878</accession>
<comment type="caution">
    <text evidence="1">The sequence shown here is derived from an EMBL/GenBank/DDBJ whole genome shotgun (WGS) entry which is preliminary data.</text>
</comment>
<keyword evidence="2" id="KW-1185">Reference proteome</keyword>
<evidence type="ECO:0008006" key="3">
    <source>
        <dbReference type="Google" id="ProtNLM"/>
    </source>
</evidence>